<evidence type="ECO:0000313" key="2">
    <source>
        <dbReference type="EnsemblPlants" id="cds.evm.model.05.1607"/>
    </source>
</evidence>
<proteinExistence type="predicted"/>
<organism evidence="2 3">
    <name type="scientific">Cannabis sativa</name>
    <name type="common">Hemp</name>
    <name type="synonym">Marijuana</name>
    <dbReference type="NCBI Taxonomy" id="3483"/>
    <lineage>
        <taxon>Eukaryota</taxon>
        <taxon>Viridiplantae</taxon>
        <taxon>Streptophyta</taxon>
        <taxon>Embryophyta</taxon>
        <taxon>Tracheophyta</taxon>
        <taxon>Spermatophyta</taxon>
        <taxon>Magnoliopsida</taxon>
        <taxon>eudicotyledons</taxon>
        <taxon>Gunneridae</taxon>
        <taxon>Pentapetalae</taxon>
        <taxon>rosids</taxon>
        <taxon>fabids</taxon>
        <taxon>Rosales</taxon>
        <taxon>Cannabaceae</taxon>
        <taxon>Cannabis</taxon>
    </lineage>
</organism>
<dbReference type="EnsemblPlants" id="evm.model.05.1607">
    <property type="protein sequence ID" value="cds.evm.model.05.1607"/>
    <property type="gene ID" value="evm.TU.05.1607"/>
</dbReference>
<evidence type="ECO:0008006" key="4">
    <source>
        <dbReference type="Google" id="ProtNLM"/>
    </source>
</evidence>
<feature type="chain" id="PRO_5030654515" description="RNase H type-1 domain-containing protein" evidence="1">
    <location>
        <begin position="33"/>
        <end position="99"/>
    </location>
</feature>
<evidence type="ECO:0000256" key="1">
    <source>
        <dbReference type="SAM" id="SignalP"/>
    </source>
</evidence>
<evidence type="ECO:0000313" key="3">
    <source>
        <dbReference type="Proteomes" id="UP000596661"/>
    </source>
</evidence>
<keyword evidence="1" id="KW-0732">Signal</keyword>
<name>A0A803PM06_CANSA</name>
<dbReference type="Proteomes" id="UP000596661">
    <property type="component" value="Chromosome 5"/>
</dbReference>
<feature type="signal peptide" evidence="1">
    <location>
        <begin position="1"/>
        <end position="32"/>
    </location>
</feature>
<protein>
    <recommendedName>
        <fullName evidence="4">RNase H type-1 domain-containing protein</fullName>
    </recommendedName>
</protein>
<dbReference type="EMBL" id="UZAU01000542">
    <property type="status" value="NOT_ANNOTATED_CDS"/>
    <property type="molecule type" value="Genomic_DNA"/>
</dbReference>
<dbReference type="Gramene" id="evm.model.05.1607">
    <property type="protein sequence ID" value="cds.evm.model.05.1607"/>
    <property type="gene ID" value="evm.TU.05.1607"/>
</dbReference>
<reference evidence="2" key="1">
    <citation type="submission" date="2018-11" db="EMBL/GenBank/DDBJ databases">
        <authorList>
            <person name="Grassa J C."/>
        </authorList>
    </citation>
    <scope>NUCLEOTIDE SEQUENCE [LARGE SCALE GENOMIC DNA]</scope>
</reference>
<dbReference type="AlphaFoldDB" id="A0A803PM06"/>
<sequence length="99" mass="10933">MYNTMLSKMQLSLLVLIQVLLQLLQSLPSTDATICKDKLWFGFGVVVQNSKGDVVAGCYYSLPSVLPPIYAEAQALSNALNWWAAVKLPLTLCQIAKSW</sequence>
<accession>A0A803PM06</accession>
<keyword evidence="3" id="KW-1185">Reference proteome</keyword>
<reference evidence="2" key="2">
    <citation type="submission" date="2021-03" db="UniProtKB">
        <authorList>
            <consortium name="EnsemblPlants"/>
        </authorList>
    </citation>
    <scope>IDENTIFICATION</scope>
</reference>